<evidence type="ECO:0000256" key="3">
    <source>
        <dbReference type="ARBA" id="ARBA00022989"/>
    </source>
</evidence>
<dbReference type="InterPro" id="IPR050307">
    <property type="entry name" value="Sterol_Desaturase_Related"/>
</dbReference>
<dbReference type="GO" id="GO:0016020">
    <property type="term" value="C:membrane"/>
    <property type="evidence" value="ECO:0007669"/>
    <property type="project" value="UniProtKB-SubCell"/>
</dbReference>
<protein>
    <submittedName>
        <fullName evidence="7">C-5 sterol desaturase</fullName>
    </submittedName>
</protein>
<dbReference type="OrthoDB" id="9770329at2"/>
<evidence type="ECO:0000259" key="6">
    <source>
        <dbReference type="Pfam" id="PF04116"/>
    </source>
</evidence>
<reference evidence="7 8" key="1">
    <citation type="submission" date="2018-04" db="EMBL/GenBank/DDBJ databases">
        <title>Genomic Encyclopedia of Archaeal and Bacterial Type Strains, Phase II (KMG-II): from individual species to whole genera.</title>
        <authorList>
            <person name="Goeker M."/>
        </authorList>
    </citation>
    <scope>NUCLEOTIDE SEQUENCE [LARGE SCALE GENOMIC DNA]</scope>
    <source>
        <strain evidence="7 8">DSM 100977</strain>
    </source>
</reference>
<dbReference type="GO" id="GO:0016491">
    <property type="term" value="F:oxidoreductase activity"/>
    <property type="evidence" value="ECO:0007669"/>
    <property type="project" value="InterPro"/>
</dbReference>
<gene>
    <name evidence="7" type="ORF">C8N43_1082</name>
</gene>
<dbReference type="RefSeq" id="WP_107844625.1">
    <property type="nucleotide sequence ID" value="NZ_QBKS01000001.1"/>
</dbReference>
<evidence type="ECO:0000313" key="7">
    <source>
        <dbReference type="EMBL" id="PTX56423.1"/>
    </source>
</evidence>
<feature type="transmembrane region" description="Helical" evidence="5">
    <location>
        <begin position="86"/>
        <end position="105"/>
    </location>
</feature>
<proteinExistence type="predicted"/>
<keyword evidence="3 5" id="KW-1133">Transmembrane helix</keyword>
<dbReference type="Proteomes" id="UP000243978">
    <property type="component" value="Unassembled WGS sequence"/>
</dbReference>
<keyword evidence="2 5" id="KW-0812">Transmembrane</keyword>
<feature type="transmembrane region" description="Helical" evidence="5">
    <location>
        <begin position="174"/>
        <end position="194"/>
    </location>
</feature>
<dbReference type="EMBL" id="QBKS01000001">
    <property type="protein sequence ID" value="PTX56423.1"/>
    <property type="molecule type" value="Genomic_DNA"/>
</dbReference>
<dbReference type="InterPro" id="IPR006694">
    <property type="entry name" value="Fatty_acid_hydroxylase"/>
</dbReference>
<feature type="transmembrane region" description="Helical" evidence="5">
    <location>
        <begin position="134"/>
        <end position="159"/>
    </location>
</feature>
<evidence type="ECO:0000313" key="8">
    <source>
        <dbReference type="Proteomes" id="UP000243978"/>
    </source>
</evidence>
<evidence type="ECO:0000256" key="1">
    <source>
        <dbReference type="ARBA" id="ARBA00004370"/>
    </source>
</evidence>
<accession>A0A2T6BK40</accession>
<feature type="transmembrane region" description="Helical" evidence="5">
    <location>
        <begin position="41"/>
        <end position="66"/>
    </location>
</feature>
<evidence type="ECO:0000256" key="5">
    <source>
        <dbReference type="SAM" id="Phobius"/>
    </source>
</evidence>
<dbReference type="Pfam" id="PF04116">
    <property type="entry name" value="FA_hydroxylase"/>
    <property type="match status" value="1"/>
</dbReference>
<dbReference type="GO" id="GO:0005506">
    <property type="term" value="F:iron ion binding"/>
    <property type="evidence" value="ECO:0007669"/>
    <property type="project" value="InterPro"/>
</dbReference>
<sequence>MTQIDEHNQPRDRRGEWRPNRAVRFMPLFDWPTTPRTLAKWFFGIPGFLVPWYAIYLGFTLVAYLWFTPEIARMQSLSPGWALEILARNVVMVTLFTGGLHLWLYRLRGQGRWAKYNGSWPAERDKRFLFNNQVYDNVFWSIVGVVIWTGFEVGLWWGYANGALPFSGVAENPVWFVLWMLLMPFWRNFHFYWIHRLIHWPPLYRSVHYLHHKNVNVGPWSGLAMHPVEHLLYFSCLLIHLVVPSHPLHMMFNGMATALGPGASHSGFDEIVFGDEMAVQNDKLMHYLHHRYHSVNFGENAVPLDKWFGSFHDGTPEADARFRAARTAR</sequence>
<comment type="subcellular location">
    <subcellularLocation>
        <location evidence="1">Membrane</location>
    </subcellularLocation>
</comment>
<dbReference type="PANTHER" id="PTHR11863">
    <property type="entry name" value="STEROL DESATURASE"/>
    <property type="match status" value="1"/>
</dbReference>
<evidence type="ECO:0000256" key="2">
    <source>
        <dbReference type="ARBA" id="ARBA00022692"/>
    </source>
</evidence>
<feature type="domain" description="Fatty acid hydroxylase" evidence="6">
    <location>
        <begin position="181"/>
        <end position="310"/>
    </location>
</feature>
<name>A0A2T6BK40_9RHOB</name>
<keyword evidence="8" id="KW-1185">Reference proteome</keyword>
<organism evidence="7 8">
    <name type="scientific">Litoreibacter ponti</name>
    <dbReference type="NCBI Taxonomy" id="1510457"/>
    <lineage>
        <taxon>Bacteria</taxon>
        <taxon>Pseudomonadati</taxon>
        <taxon>Pseudomonadota</taxon>
        <taxon>Alphaproteobacteria</taxon>
        <taxon>Rhodobacterales</taxon>
        <taxon>Roseobacteraceae</taxon>
        <taxon>Litoreibacter</taxon>
    </lineage>
</organism>
<dbReference type="GO" id="GO:0008610">
    <property type="term" value="P:lipid biosynthetic process"/>
    <property type="evidence" value="ECO:0007669"/>
    <property type="project" value="InterPro"/>
</dbReference>
<comment type="caution">
    <text evidence="7">The sequence shown here is derived from an EMBL/GenBank/DDBJ whole genome shotgun (WGS) entry which is preliminary data.</text>
</comment>
<evidence type="ECO:0000256" key="4">
    <source>
        <dbReference type="ARBA" id="ARBA00023136"/>
    </source>
</evidence>
<dbReference type="AlphaFoldDB" id="A0A2T6BK40"/>
<keyword evidence="4 5" id="KW-0472">Membrane</keyword>